<sequence>MNPKFESLESRLTRDGARQRASSLEGRAPERYPSIAVRTYSPPRPPPFTAVPSNRPHRAVQRRTGDRQPTPPVDLLWQATATDAHAHCTHDPWTPVFCSSVRVHVRVSVSVLRRTHLSRITVSVSAQWAPPRGSSIMHQTTHGRP</sequence>
<evidence type="ECO:0000313" key="2">
    <source>
        <dbReference type="EMBL" id="RPD58742.1"/>
    </source>
</evidence>
<organism evidence="2 3">
    <name type="scientific">Lentinus tigrinus ALCF2SS1-6</name>
    <dbReference type="NCBI Taxonomy" id="1328759"/>
    <lineage>
        <taxon>Eukaryota</taxon>
        <taxon>Fungi</taxon>
        <taxon>Dikarya</taxon>
        <taxon>Basidiomycota</taxon>
        <taxon>Agaricomycotina</taxon>
        <taxon>Agaricomycetes</taxon>
        <taxon>Polyporales</taxon>
        <taxon>Polyporaceae</taxon>
        <taxon>Lentinus</taxon>
    </lineage>
</organism>
<keyword evidence="3" id="KW-1185">Reference proteome</keyword>
<protein>
    <submittedName>
        <fullName evidence="2">Uncharacterized protein</fullName>
    </submittedName>
</protein>
<feature type="region of interest" description="Disordered" evidence="1">
    <location>
        <begin position="1"/>
        <end position="73"/>
    </location>
</feature>
<gene>
    <name evidence="2" type="ORF">L227DRAFT_175513</name>
</gene>
<accession>A0A5C2S529</accession>
<dbReference type="Proteomes" id="UP000313359">
    <property type="component" value="Unassembled WGS sequence"/>
</dbReference>
<dbReference type="AlphaFoldDB" id="A0A5C2S529"/>
<feature type="compositionally biased region" description="Basic and acidic residues" evidence="1">
    <location>
        <begin position="1"/>
        <end position="18"/>
    </location>
</feature>
<reference evidence="2" key="1">
    <citation type="journal article" date="2018" name="Genome Biol. Evol.">
        <title>Genomics and development of Lentinus tigrinus, a white-rot wood-decaying mushroom with dimorphic fruiting bodies.</title>
        <authorList>
            <person name="Wu B."/>
            <person name="Xu Z."/>
            <person name="Knudson A."/>
            <person name="Carlson A."/>
            <person name="Chen N."/>
            <person name="Kovaka S."/>
            <person name="LaButti K."/>
            <person name="Lipzen A."/>
            <person name="Pennachio C."/>
            <person name="Riley R."/>
            <person name="Schakwitz W."/>
            <person name="Umezawa K."/>
            <person name="Ohm R.A."/>
            <person name="Grigoriev I.V."/>
            <person name="Nagy L.G."/>
            <person name="Gibbons J."/>
            <person name="Hibbett D."/>
        </authorList>
    </citation>
    <scope>NUCLEOTIDE SEQUENCE [LARGE SCALE GENOMIC DNA]</scope>
    <source>
        <strain evidence="2">ALCF2SS1-6</strain>
    </source>
</reference>
<name>A0A5C2S529_9APHY</name>
<dbReference type="EMBL" id="ML122273">
    <property type="protein sequence ID" value="RPD58742.1"/>
    <property type="molecule type" value="Genomic_DNA"/>
</dbReference>
<proteinExistence type="predicted"/>
<evidence type="ECO:0000256" key="1">
    <source>
        <dbReference type="SAM" id="MobiDB-lite"/>
    </source>
</evidence>
<evidence type="ECO:0000313" key="3">
    <source>
        <dbReference type="Proteomes" id="UP000313359"/>
    </source>
</evidence>